<dbReference type="SUPFAM" id="SSF56235">
    <property type="entry name" value="N-terminal nucleophile aminohydrolases (Ntn hydrolases)"/>
    <property type="match status" value="1"/>
</dbReference>
<dbReference type="EMBL" id="JAHRIN010019009">
    <property type="protein sequence ID" value="MEQ2198241.1"/>
    <property type="molecule type" value="Genomic_DNA"/>
</dbReference>
<proteinExistence type="predicted"/>
<dbReference type="InterPro" id="IPR043138">
    <property type="entry name" value="GGT_lsub"/>
</dbReference>
<dbReference type="PANTHER" id="PTHR11686">
    <property type="entry name" value="GAMMA GLUTAMYL TRANSPEPTIDASE"/>
    <property type="match status" value="1"/>
</dbReference>
<organism evidence="2 3">
    <name type="scientific">Xenoophorus captivus</name>
    <dbReference type="NCBI Taxonomy" id="1517983"/>
    <lineage>
        <taxon>Eukaryota</taxon>
        <taxon>Metazoa</taxon>
        <taxon>Chordata</taxon>
        <taxon>Craniata</taxon>
        <taxon>Vertebrata</taxon>
        <taxon>Euteleostomi</taxon>
        <taxon>Actinopterygii</taxon>
        <taxon>Neopterygii</taxon>
        <taxon>Teleostei</taxon>
        <taxon>Neoteleostei</taxon>
        <taxon>Acanthomorphata</taxon>
        <taxon>Ovalentaria</taxon>
        <taxon>Atherinomorphae</taxon>
        <taxon>Cyprinodontiformes</taxon>
        <taxon>Goodeidae</taxon>
        <taxon>Xenoophorus</taxon>
    </lineage>
</organism>
<dbReference type="Gene3D" id="1.10.246.130">
    <property type="match status" value="1"/>
</dbReference>
<keyword evidence="1" id="KW-0325">Glycoprotein</keyword>
<evidence type="ECO:0000313" key="2">
    <source>
        <dbReference type="EMBL" id="MEQ2198241.1"/>
    </source>
</evidence>
<dbReference type="PANTHER" id="PTHR11686:SF56">
    <property type="entry name" value="GLUTATHIONE HYDROLASE 1 PROENZYME-RELATED"/>
    <property type="match status" value="1"/>
</dbReference>
<evidence type="ECO:0000256" key="1">
    <source>
        <dbReference type="ARBA" id="ARBA00023180"/>
    </source>
</evidence>
<gene>
    <name evidence="2" type="ORF">XENOCAPTIV_009925</name>
</gene>
<dbReference type="Pfam" id="PF01019">
    <property type="entry name" value="G_glu_transpept"/>
    <property type="match status" value="1"/>
</dbReference>
<accession>A0ABV0QQX4</accession>
<dbReference type="InterPro" id="IPR029055">
    <property type="entry name" value="Ntn_hydrolases_N"/>
</dbReference>
<name>A0ABV0QQX4_9TELE</name>
<dbReference type="InterPro" id="IPR000101">
    <property type="entry name" value="GGT_peptidase"/>
</dbReference>
<dbReference type="Proteomes" id="UP001434883">
    <property type="component" value="Unassembled WGS sequence"/>
</dbReference>
<evidence type="ECO:0000313" key="3">
    <source>
        <dbReference type="Proteomes" id="UP001434883"/>
    </source>
</evidence>
<reference evidence="2 3" key="1">
    <citation type="submission" date="2021-06" db="EMBL/GenBank/DDBJ databases">
        <authorList>
            <person name="Palmer J.M."/>
        </authorList>
    </citation>
    <scope>NUCLEOTIDE SEQUENCE [LARGE SCALE GENOMIC DNA]</scope>
    <source>
        <strain evidence="2 3">XC_2019</strain>
        <tissue evidence="2">Muscle</tissue>
    </source>
</reference>
<sequence>MAHNRHGKLPWKDLFQPSIELAEKGFPLGKALARAIESNKEVILNDTGLCEVFCGKAGDVLKENETIKFTKLAETYRTIAEKGAEEFYIGQLAEDLVKDIQAAGYNFSADSVTTKEKKILTYHRIVEAYRFAYAKRSLLGDPKFLNIEDVS</sequence>
<protein>
    <submittedName>
        <fullName evidence="2">Uncharacterized protein</fullName>
    </submittedName>
</protein>
<keyword evidence="3" id="KW-1185">Reference proteome</keyword>
<comment type="caution">
    <text evidence="2">The sequence shown here is derived from an EMBL/GenBank/DDBJ whole genome shotgun (WGS) entry which is preliminary data.</text>
</comment>